<evidence type="ECO:0000313" key="3">
    <source>
        <dbReference type="Proteomes" id="UP001610335"/>
    </source>
</evidence>
<dbReference type="Proteomes" id="UP001610335">
    <property type="component" value="Unassembled WGS sequence"/>
</dbReference>
<gene>
    <name evidence="2" type="ORF">BDW59DRAFT_163916</name>
</gene>
<name>A0ABR4I321_9EURO</name>
<proteinExistence type="predicted"/>
<sequence length="584" mass="65837">MATQRFPPRSQSQSQTPAFIHRVLDYELGGDQELASSQPVSLIQLYSKTNPSRNRAARNSKVLHPDTADEMMGDASFHGVNKHEPSSRFSLLHHPNTVDYRLSDDTGHLTPPPQHVSQEYAWQHYGRHSKDAQDQAWHLSQGDYHTQKNPLNYACYYNLDRSREGSCLSESPFLRKTNPKFPEREAWRVDITPVSQRHPFDTPQSSIYAQKEYMPAPSLQIYRASFDRPHDKSPYESFRLKHRNNRTDLPEITSGLQYGCSPELKYEHHTGNTTIRSEPTLSTHFRERLPNFETAPHSREAQAALELQDSSALGSRISSGTSIAHSALKEIYALLDNMNVGSSTDPKPTSTSQGSESMEKEPAIAHDQVKLDDRPGPESLVTEARGKSKRKYSTPKEGNSDEPYICRRETTIGKGEPHPNEPSPPPDPGVATTSPEPPPLPGLFDLNDILAPGTSRLFWKTASTQPRFEEADTWFHKDGRGEDQLRHHISNIAENFVDRSERLGTQSFSAQDRITTKQTISLIGNVIANLHSYAPKDRRDPARYFADFRPVDPRYCGLSFGGRRSYFEDDATRMEGAALDCGID</sequence>
<comment type="caution">
    <text evidence="2">The sequence shown here is derived from an EMBL/GenBank/DDBJ whole genome shotgun (WGS) entry which is preliminary data.</text>
</comment>
<organism evidence="2 3">
    <name type="scientific">Aspergillus cavernicola</name>
    <dbReference type="NCBI Taxonomy" id="176166"/>
    <lineage>
        <taxon>Eukaryota</taxon>
        <taxon>Fungi</taxon>
        <taxon>Dikarya</taxon>
        <taxon>Ascomycota</taxon>
        <taxon>Pezizomycotina</taxon>
        <taxon>Eurotiomycetes</taxon>
        <taxon>Eurotiomycetidae</taxon>
        <taxon>Eurotiales</taxon>
        <taxon>Aspergillaceae</taxon>
        <taxon>Aspergillus</taxon>
        <taxon>Aspergillus subgen. Nidulantes</taxon>
    </lineage>
</organism>
<keyword evidence="3" id="KW-1185">Reference proteome</keyword>
<feature type="compositionally biased region" description="Basic and acidic residues" evidence="1">
    <location>
        <begin position="404"/>
        <end position="419"/>
    </location>
</feature>
<reference evidence="2 3" key="1">
    <citation type="submission" date="2024-07" db="EMBL/GenBank/DDBJ databases">
        <title>Section-level genome sequencing and comparative genomics of Aspergillus sections Usti and Cavernicolus.</title>
        <authorList>
            <consortium name="Lawrence Berkeley National Laboratory"/>
            <person name="Nybo J.L."/>
            <person name="Vesth T.C."/>
            <person name="Theobald S."/>
            <person name="Frisvad J.C."/>
            <person name="Larsen T.O."/>
            <person name="Kjaerboelling I."/>
            <person name="Rothschild-Mancinelli K."/>
            <person name="Lyhne E.K."/>
            <person name="Kogle M.E."/>
            <person name="Barry K."/>
            <person name="Clum A."/>
            <person name="Na H."/>
            <person name="Ledsgaard L."/>
            <person name="Lin J."/>
            <person name="Lipzen A."/>
            <person name="Kuo A."/>
            <person name="Riley R."/>
            <person name="Mondo S."/>
            <person name="LaButti K."/>
            <person name="Haridas S."/>
            <person name="Pangalinan J."/>
            <person name="Salamov A.A."/>
            <person name="Simmons B.A."/>
            <person name="Magnuson J.K."/>
            <person name="Chen J."/>
            <person name="Drula E."/>
            <person name="Henrissat B."/>
            <person name="Wiebenga A."/>
            <person name="Lubbers R.J."/>
            <person name="Gomes A.C."/>
            <person name="Makela M.R."/>
            <person name="Stajich J."/>
            <person name="Grigoriev I.V."/>
            <person name="Mortensen U.H."/>
            <person name="De vries R.P."/>
            <person name="Baker S.E."/>
            <person name="Andersen M.R."/>
        </authorList>
    </citation>
    <scope>NUCLEOTIDE SEQUENCE [LARGE SCALE GENOMIC DNA]</scope>
    <source>
        <strain evidence="2 3">CBS 600.67</strain>
    </source>
</reference>
<feature type="compositionally biased region" description="Polar residues" evidence="1">
    <location>
        <begin position="339"/>
        <end position="356"/>
    </location>
</feature>
<protein>
    <submittedName>
        <fullName evidence="2">Uncharacterized protein</fullName>
    </submittedName>
</protein>
<evidence type="ECO:0000256" key="1">
    <source>
        <dbReference type="SAM" id="MobiDB-lite"/>
    </source>
</evidence>
<dbReference type="EMBL" id="JBFXLS010000060">
    <property type="protein sequence ID" value="KAL2822158.1"/>
    <property type="molecule type" value="Genomic_DNA"/>
</dbReference>
<feature type="region of interest" description="Disordered" evidence="1">
    <location>
        <begin position="339"/>
        <end position="441"/>
    </location>
</feature>
<feature type="compositionally biased region" description="Basic and acidic residues" evidence="1">
    <location>
        <begin position="357"/>
        <end position="376"/>
    </location>
</feature>
<accession>A0ABR4I321</accession>
<evidence type="ECO:0000313" key="2">
    <source>
        <dbReference type="EMBL" id="KAL2822158.1"/>
    </source>
</evidence>